<dbReference type="RefSeq" id="WP_273599463.1">
    <property type="nucleotide sequence ID" value="NZ_JAQQXT010000003.1"/>
</dbReference>
<dbReference type="EMBL" id="JAQQXT010000003">
    <property type="protein sequence ID" value="MDC8771120.1"/>
    <property type="molecule type" value="Genomic_DNA"/>
</dbReference>
<evidence type="ECO:0000256" key="5">
    <source>
        <dbReference type="ARBA" id="ARBA00022840"/>
    </source>
</evidence>
<keyword evidence="2" id="KW-1003">Cell membrane</keyword>
<name>A0ABT5KDQ7_9BURK</name>
<dbReference type="Gene3D" id="2.40.50.100">
    <property type="match status" value="1"/>
</dbReference>
<dbReference type="InterPro" id="IPR003593">
    <property type="entry name" value="AAA+_ATPase"/>
</dbReference>
<keyword evidence="4" id="KW-0547">Nucleotide-binding</keyword>
<dbReference type="InterPro" id="IPR003439">
    <property type="entry name" value="ABC_transporter-like_ATP-bd"/>
</dbReference>
<keyword evidence="5 9" id="KW-0067">ATP-binding</keyword>
<evidence type="ECO:0000313" key="9">
    <source>
        <dbReference type="EMBL" id="MDC8771120.1"/>
    </source>
</evidence>
<gene>
    <name evidence="9" type="ORF">PRZ03_06020</name>
</gene>
<dbReference type="Pfam" id="PF00005">
    <property type="entry name" value="ABC_tran"/>
    <property type="match status" value="1"/>
</dbReference>
<proteinExistence type="predicted"/>
<dbReference type="PANTHER" id="PTHR42781:SF5">
    <property type="entry name" value="PUTRESCINE TRANSPORT ATP-BINDING PROTEIN POTG"/>
    <property type="match status" value="1"/>
</dbReference>
<dbReference type="InterPro" id="IPR017871">
    <property type="entry name" value="ABC_transporter-like_CS"/>
</dbReference>
<dbReference type="InterPro" id="IPR027417">
    <property type="entry name" value="P-loop_NTPase"/>
</dbReference>
<dbReference type="InterPro" id="IPR008995">
    <property type="entry name" value="Mo/tungstate-bd_C_term_dom"/>
</dbReference>
<evidence type="ECO:0000256" key="3">
    <source>
        <dbReference type="ARBA" id="ARBA00022519"/>
    </source>
</evidence>
<keyword evidence="1" id="KW-0813">Transport</keyword>
<evidence type="ECO:0000256" key="1">
    <source>
        <dbReference type="ARBA" id="ARBA00022448"/>
    </source>
</evidence>
<comment type="caution">
    <text evidence="9">The sequence shown here is derived from an EMBL/GenBank/DDBJ whole genome shotgun (WGS) entry which is preliminary data.</text>
</comment>
<organism evidence="9 10">
    <name type="scientific">Roseateles albus</name>
    <dbReference type="NCBI Taxonomy" id="2987525"/>
    <lineage>
        <taxon>Bacteria</taxon>
        <taxon>Pseudomonadati</taxon>
        <taxon>Pseudomonadota</taxon>
        <taxon>Betaproteobacteria</taxon>
        <taxon>Burkholderiales</taxon>
        <taxon>Sphaerotilaceae</taxon>
        <taxon>Roseateles</taxon>
    </lineage>
</organism>
<protein>
    <submittedName>
        <fullName evidence="9">ATP-binding cassette domain-containing protein</fullName>
    </submittedName>
</protein>
<feature type="domain" description="ABC transporter" evidence="8">
    <location>
        <begin position="2"/>
        <end position="230"/>
    </location>
</feature>
<reference evidence="9 10" key="1">
    <citation type="submission" date="2022-10" db="EMBL/GenBank/DDBJ databases">
        <title>Paucibacter sp. hw1 Genome sequencing.</title>
        <authorList>
            <person name="Park S."/>
        </authorList>
    </citation>
    <scope>NUCLEOTIDE SEQUENCE [LARGE SCALE GENOMIC DNA]</scope>
    <source>
        <strain evidence="10">hw1</strain>
    </source>
</reference>
<evidence type="ECO:0000256" key="4">
    <source>
        <dbReference type="ARBA" id="ARBA00022741"/>
    </source>
</evidence>
<dbReference type="GO" id="GO:0005524">
    <property type="term" value="F:ATP binding"/>
    <property type="evidence" value="ECO:0007669"/>
    <property type="project" value="UniProtKB-KW"/>
</dbReference>
<evidence type="ECO:0000256" key="6">
    <source>
        <dbReference type="ARBA" id="ARBA00022967"/>
    </source>
</evidence>
<dbReference type="PROSITE" id="PS00211">
    <property type="entry name" value="ABC_TRANSPORTER_1"/>
    <property type="match status" value="1"/>
</dbReference>
<evidence type="ECO:0000259" key="8">
    <source>
        <dbReference type="PROSITE" id="PS50893"/>
    </source>
</evidence>
<sequence>MLSVKHITKRYGTQSVLRGIALDVAQGEFISLLGPSGCGKTTLLRILCGIETPDSGSIHLRGQDITALEASQRRFGVVFQSYALFPNLSVAANVAYGLQGMKRAQQHSRALEMLDLVGLADQAHKYPSQLSGGQQQRVALARALAPQPPLLLLDEPLSALDAQVRVSLRGEIRRLQKQLGITTLMVTHDQDEALSMSDRVVVMHKGQIEQTGTPQQLYSRPASEFVAGFVGKMNLMPALVVGRNRARVGTQDLHCDIEAFKTGSPLLLGLRPEAIGLRPFVVDAEPGPSASLNSLRAEVLETVFLGPCTLLRLHCEALGGLIIEAELPSSDDATLPVWLQGQVLMELPAMSIRGLAQPLSTLRAA</sequence>
<keyword evidence="10" id="KW-1185">Reference proteome</keyword>
<dbReference type="InterPro" id="IPR050093">
    <property type="entry name" value="ABC_SmlMolc_Importer"/>
</dbReference>
<evidence type="ECO:0000256" key="7">
    <source>
        <dbReference type="ARBA" id="ARBA00023136"/>
    </source>
</evidence>
<dbReference type="Gene3D" id="3.40.50.300">
    <property type="entry name" value="P-loop containing nucleotide triphosphate hydrolases"/>
    <property type="match status" value="1"/>
</dbReference>
<dbReference type="Proteomes" id="UP001221189">
    <property type="component" value="Unassembled WGS sequence"/>
</dbReference>
<evidence type="ECO:0000256" key="2">
    <source>
        <dbReference type="ARBA" id="ARBA00022475"/>
    </source>
</evidence>
<dbReference type="SMART" id="SM00382">
    <property type="entry name" value="AAA"/>
    <property type="match status" value="1"/>
</dbReference>
<dbReference type="SUPFAM" id="SSF52540">
    <property type="entry name" value="P-loop containing nucleoside triphosphate hydrolases"/>
    <property type="match status" value="1"/>
</dbReference>
<keyword evidence="7" id="KW-0472">Membrane</keyword>
<keyword evidence="6" id="KW-1278">Translocase</keyword>
<evidence type="ECO:0000313" key="10">
    <source>
        <dbReference type="Proteomes" id="UP001221189"/>
    </source>
</evidence>
<dbReference type="PROSITE" id="PS50893">
    <property type="entry name" value="ABC_TRANSPORTER_2"/>
    <property type="match status" value="1"/>
</dbReference>
<dbReference type="SUPFAM" id="SSF50331">
    <property type="entry name" value="MOP-like"/>
    <property type="match status" value="1"/>
</dbReference>
<accession>A0ABT5KDQ7</accession>
<keyword evidence="3" id="KW-0997">Cell inner membrane</keyword>
<dbReference type="PANTHER" id="PTHR42781">
    <property type="entry name" value="SPERMIDINE/PUTRESCINE IMPORT ATP-BINDING PROTEIN POTA"/>
    <property type="match status" value="1"/>
</dbReference>